<dbReference type="Gene3D" id="2.120.10.30">
    <property type="entry name" value="TolB, C-terminal domain"/>
    <property type="match status" value="1"/>
</dbReference>
<evidence type="ECO:0000313" key="4">
    <source>
        <dbReference type="Proteomes" id="UP000622552"/>
    </source>
</evidence>
<dbReference type="InterPro" id="IPR015919">
    <property type="entry name" value="Cadherin-like_sf"/>
</dbReference>
<evidence type="ECO:0000313" key="3">
    <source>
        <dbReference type="EMBL" id="MBG6136767.1"/>
    </source>
</evidence>
<dbReference type="NCBIfam" id="NF012200">
    <property type="entry name" value="choice_anch_D"/>
    <property type="match status" value="2"/>
</dbReference>
<accession>A0A8J7KPW4</accession>
<dbReference type="GO" id="GO:0016020">
    <property type="term" value="C:membrane"/>
    <property type="evidence" value="ECO:0007669"/>
    <property type="project" value="InterPro"/>
</dbReference>
<sequence>MLSRTALSRVAFAVTVLSATALLAAFALTPSPAGAVPIAGQTTRVSAATGLPTDREGSSYDGAISEDGTQVAFMSYSHLDPLDSCVGDCNYPDVYLRDSRANRTVLLTRGQLAPPPRVAYPGPQTSTVDQPASLQLTVTSQAGPVTWAADGLPTGLTIDKDTGLISGTPTAPATYDVKVTATDRNSRRGDLTFEWVVRDVPVTVHEHSGLIKVVGYRIADVTNSATGGHPPYRWSATNMPPGLTIDPATGTMSGTPSQVGVTDSVVTATDTTGASGNTTVRWDIVPRLLVIHESRPGPDLGDIRDHAVNPERLRVVSGGEAPFTWTIVGTPPPGITYTPTTGPELELRGTPTTLGTFRFRVDVRSADLGEAHFPLNWTIVGSTVSGETRLRAEAADPEEWRADGESELPSVSGTGRYVAFQTDATNLVREDSDNMNDVVIVDRDPDGDGVFDEPRPGSTAMDYRYLYAGQVRTSEGSRTNATESPSLNADATAVAWRDRTLHGDPDYSRVRITPLVHGENGQLTAGPIEDAAFPALAGMHPVSTGDPAISADGRHVVFAALYCGTSCGATQREILVDHDRVTGTATRIDAGDGGKPLAEGGFGKVAVSRTGQMVAFAYARRVTGEPATQVYVVDRGTPTGGTFPGPATYWLASRDATGAPAAGAEPTLSTDGRYLAFVTDDRGVHNGWDRYLSSERSSCLHTRYTANICQVVARDLIRDRAHVKAGTPVGPAELVSASHTFPCVVPTGGTGTPSRGPTPATPPPPNSTCGGNEHSNAPALSGDGRFVAFGSTADDLAPDDVNGYADVFTREFMPGLKKVDPLVFGTVDVGDKATETATVTVEGFGPLPISKADIAKGPDFTLDPADTCAGTVRHEEDPCLVPVRFTPTAKGERTGTVTVTGGRAPVKGLLDIGLVGGTGPARHNAIAQPDPVAFGDRLLITPSGPATVTVTNQGTRDPEKIGAVALDGQFAADYAITRNLCQDVVLAPGASCTVALTHAPHGVGQRPGSLRIVHGPLDTPLLVGLTGGGKAPTLRANPAVVRPGGTTSVQGTNFPASRPVTVVLAGLAPVTVTADADGNLATTYLVLPKTPALPRTLAAVIPGVSDPVAFTVPGLATPVTAPLLVEAGTLQESDFHRRR</sequence>
<evidence type="ECO:0008006" key="5">
    <source>
        <dbReference type="Google" id="ProtNLM"/>
    </source>
</evidence>
<evidence type="ECO:0000256" key="1">
    <source>
        <dbReference type="SAM" id="MobiDB-lite"/>
    </source>
</evidence>
<dbReference type="GO" id="GO:0005509">
    <property type="term" value="F:calcium ion binding"/>
    <property type="evidence" value="ECO:0007669"/>
    <property type="project" value="InterPro"/>
</dbReference>
<dbReference type="EMBL" id="JADOUF010000001">
    <property type="protein sequence ID" value="MBG6136767.1"/>
    <property type="molecule type" value="Genomic_DNA"/>
</dbReference>
<dbReference type="Pfam" id="PF05345">
    <property type="entry name" value="He_PIG"/>
    <property type="match status" value="2"/>
</dbReference>
<dbReference type="Gene3D" id="2.60.40.10">
    <property type="entry name" value="Immunoglobulins"/>
    <property type="match status" value="5"/>
</dbReference>
<gene>
    <name evidence="3" type="ORF">IW245_002961</name>
</gene>
<feature type="chain" id="PRO_5035218298" description="WD40 repeat protein" evidence="2">
    <location>
        <begin position="36"/>
        <end position="1139"/>
    </location>
</feature>
<feature type="signal peptide" evidence="2">
    <location>
        <begin position="1"/>
        <end position="35"/>
    </location>
</feature>
<evidence type="ECO:0000256" key="2">
    <source>
        <dbReference type="SAM" id="SignalP"/>
    </source>
</evidence>
<proteinExistence type="predicted"/>
<comment type="caution">
    <text evidence="3">The sequence shown here is derived from an EMBL/GenBank/DDBJ whole genome shotgun (WGS) entry which is preliminary data.</text>
</comment>
<dbReference type="SUPFAM" id="SSF49313">
    <property type="entry name" value="Cadherin-like"/>
    <property type="match status" value="2"/>
</dbReference>
<name>A0A8J7KPW4_9ACTN</name>
<dbReference type="InterPro" id="IPR011042">
    <property type="entry name" value="6-blade_b-propeller_TolB-like"/>
</dbReference>
<protein>
    <recommendedName>
        <fullName evidence="5">WD40 repeat protein</fullName>
    </recommendedName>
</protein>
<dbReference type="Proteomes" id="UP000622552">
    <property type="component" value="Unassembled WGS sequence"/>
</dbReference>
<keyword evidence="4" id="KW-1185">Reference proteome</keyword>
<dbReference type="AlphaFoldDB" id="A0A8J7KPW4"/>
<dbReference type="InterPro" id="IPR013783">
    <property type="entry name" value="Ig-like_fold"/>
</dbReference>
<dbReference type="SUPFAM" id="SSF82171">
    <property type="entry name" value="DPP6 N-terminal domain-like"/>
    <property type="match status" value="1"/>
</dbReference>
<reference evidence="3" key="1">
    <citation type="submission" date="2020-11" db="EMBL/GenBank/DDBJ databases">
        <title>Sequencing the genomes of 1000 actinobacteria strains.</title>
        <authorList>
            <person name="Klenk H.-P."/>
        </authorList>
    </citation>
    <scope>NUCLEOTIDE SEQUENCE</scope>
    <source>
        <strain evidence="3">DSM 45356</strain>
    </source>
</reference>
<feature type="region of interest" description="Disordered" evidence="1">
    <location>
        <begin position="745"/>
        <end position="783"/>
    </location>
</feature>
<dbReference type="RefSeq" id="WP_231398800.1">
    <property type="nucleotide sequence ID" value="NZ_BONS01000016.1"/>
</dbReference>
<organism evidence="3 4">
    <name type="scientific">Longispora fulva</name>
    <dbReference type="NCBI Taxonomy" id="619741"/>
    <lineage>
        <taxon>Bacteria</taxon>
        <taxon>Bacillati</taxon>
        <taxon>Actinomycetota</taxon>
        <taxon>Actinomycetes</taxon>
        <taxon>Micromonosporales</taxon>
        <taxon>Micromonosporaceae</taxon>
        <taxon>Longispora</taxon>
    </lineage>
</organism>
<dbReference type="GO" id="GO:0005975">
    <property type="term" value="P:carbohydrate metabolic process"/>
    <property type="evidence" value="ECO:0007669"/>
    <property type="project" value="UniProtKB-ARBA"/>
</dbReference>
<keyword evidence="2" id="KW-0732">Signal</keyword>